<evidence type="ECO:0000256" key="1">
    <source>
        <dbReference type="ARBA" id="ARBA00004651"/>
    </source>
</evidence>
<dbReference type="PANTHER" id="PTHR33508">
    <property type="entry name" value="UPF0056 MEMBRANE PROTEIN YHCE"/>
    <property type="match status" value="1"/>
</dbReference>
<evidence type="ECO:0000256" key="5">
    <source>
        <dbReference type="ARBA" id="ARBA00022989"/>
    </source>
</evidence>
<dbReference type="NCBIfam" id="TIGR00427">
    <property type="entry name" value="NAAT family transporter"/>
    <property type="match status" value="1"/>
</dbReference>
<evidence type="ECO:0000256" key="4">
    <source>
        <dbReference type="ARBA" id="ARBA00022692"/>
    </source>
</evidence>
<organism evidence="8 9">
    <name type="scientific">Zymomonas mobilis subsp. pomaceae (strain ATCC 29192 / DSM 22645 / JCM 10191 / CCUG 17912 / NBRC 13757 / NCIMB 11200 / NRRL B-4491 / Barker I)</name>
    <dbReference type="NCBI Taxonomy" id="579138"/>
    <lineage>
        <taxon>Bacteria</taxon>
        <taxon>Pseudomonadati</taxon>
        <taxon>Pseudomonadota</taxon>
        <taxon>Alphaproteobacteria</taxon>
        <taxon>Sphingomonadales</taxon>
        <taxon>Zymomonadaceae</taxon>
        <taxon>Zymomonas</taxon>
    </lineage>
</organism>
<dbReference type="InterPro" id="IPR002771">
    <property type="entry name" value="Multi_antbiot-R_MarC"/>
</dbReference>
<feature type="transmembrane region" description="Helical" evidence="7">
    <location>
        <begin position="6"/>
        <end position="28"/>
    </location>
</feature>
<feature type="transmembrane region" description="Helical" evidence="7">
    <location>
        <begin position="147"/>
        <end position="170"/>
    </location>
</feature>
<keyword evidence="6 7" id="KW-0472">Membrane</keyword>
<sequence length="208" mass="22573">MITLFISTFITLFVVIDVPGCAPIFASLTKTASSTDQRAMAIRAVLVASCVLIFFGLCGEAFLRLVGISLPSFQIAGGIMVLLIAIEMVFEKRTQKREDRAREVKNIPEEAEDISVFPMAIPMIAGPGAIATIMLLVSKTENWEQGLVVFLALGAVQCLMLISLILAGPIMRVLGRRTEAMLTRILGLILAALAVQFILAGLKTFFHF</sequence>
<feature type="transmembrane region" description="Helical" evidence="7">
    <location>
        <begin position="111"/>
        <end position="135"/>
    </location>
</feature>
<name>F8ESC1_ZYMMT</name>
<evidence type="ECO:0000313" key="9">
    <source>
        <dbReference type="Proteomes" id="UP000000491"/>
    </source>
</evidence>
<feature type="transmembrane region" description="Helical" evidence="7">
    <location>
        <begin position="40"/>
        <end position="62"/>
    </location>
</feature>
<evidence type="ECO:0000313" key="8">
    <source>
        <dbReference type="EMBL" id="AEI37696.1"/>
    </source>
</evidence>
<evidence type="ECO:0000256" key="3">
    <source>
        <dbReference type="ARBA" id="ARBA00022475"/>
    </source>
</evidence>
<dbReference type="Pfam" id="PF01914">
    <property type="entry name" value="MarC"/>
    <property type="match status" value="1"/>
</dbReference>
<dbReference type="AlphaFoldDB" id="F8ESC1"/>
<keyword evidence="3" id="KW-1003">Cell membrane</keyword>
<comment type="subcellular location">
    <subcellularLocation>
        <location evidence="7">Cell inner membrane</location>
        <topology evidence="7">Multi-pass membrane protein</topology>
    </subcellularLocation>
    <subcellularLocation>
        <location evidence="1">Cell membrane</location>
        <topology evidence="1">Multi-pass membrane protein</topology>
    </subcellularLocation>
</comment>
<dbReference type="KEGG" id="zmp:Zymop_0795"/>
<evidence type="ECO:0000256" key="7">
    <source>
        <dbReference type="RuleBase" id="RU362048"/>
    </source>
</evidence>
<dbReference type="GO" id="GO:0005886">
    <property type="term" value="C:plasma membrane"/>
    <property type="evidence" value="ECO:0007669"/>
    <property type="project" value="UniProtKB-SubCell"/>
</dbReference>
<comment type="similarity">
    <text evidence="2 7">Belongs to the UPF0056 (MarC) family.</text>
</comment>
<feature type="transmembrane region" description="Helical" evidence="7">
    <location>
        <begin position="68"/>
        <end position="90"/>
    </location>
</feature>
<dbReference type="PANTHER" id="PTHR33508:SF1">
    <property type="entry name" value="UPF0056 MEMBRANE PROTEIN YHCE"/>
    <property type="match status" value="1"/>
</dbReference>
<dbReference type="eggNOG" id="COG2095">
    <property type="taxonomic scope" value="Bacteria"/>
</dbReference>
<dbReference type="RefSeq" id="WP_013934092.1">
    <property type="nucleotide sequence ID" value="NC_015709.1"/>
</dbReference>
<evidence type="ECO:0000256" key="2">
    <source>
        <dbReference type="ARBA" id="ARBA00009784"/>
    </source>
</evidence>
<dbReference type="STRING" id="579138.Zymop_0795"/>
<accession>F8ESC1</accession>
<keyword evidence="5 7" id="KW-1133">Transmembrane helix</keyword>
<evidence type="ECO:0000256" key="6">
    <source>
        <dbReference type="ARBA" id="ARBA00023136"/>
    </source>
</evidence>
<dbReference type="HOGENOM" id="CLU_079909_0_0_5"/>
<dbReference type="EMBL" id="CP002865">
    <property type="protein sequence ID" value="AEI37696.1"/>
    <property type="molecule type" value="Genomic_DNA"/>
</dbReference>
<reference evidence="8 9" key="1">
    <citation type="journal article" date="2011" name="J. Bacteriol.">
        <title>Genome sequence of the ethanol-producing Zymomonas mobilis subsp. pomaceae lectotype strain ATCC 29192.</title>
        <authorList>
            <person name="Kouvelis V.N."/>
            <person name="Davenport K.W."/>
            <person name="Brettin T.S."/>
            <person name="Bruce D."/>
            <person name="Detter C."/>
            <person name="Han C.S."/>
            <person name="Nolan M."/>
            <person name="Tapia R."/>
            <person name="Damoulaki A."/>
            <person name="Kyrpides N.C."/>
            <person name="Typas M.A."/>
            <person name="Pappas K.M."/>
        </authorList>
    </citation>
    <scope>NUCLEOTIDE SEQUENCE [LARGE SCALE GENOMIC DNA]</scope>
    <source>
        <strain evidence="9">ATCC 29192 / DSM 22645 / JCM 10191 / CCUG 17912 / NBRC 13757 / NCIMB 11200 / NRRL B-4491 / Barker I</strain>
    </source>
</reference>
<feature type="transmembrane region" description="Helical" evidence="7">
    <location>
        <begin position="182"/>
        <end position="202"/>
    </location>
</feature>
<keyword evidence="4 7" id="KW-0812">Transmembrane</keyword>
<protein>
    <recommendedName>
        <fullName evidence="7">UPF0056 inner membrane protein</fullName>
    </recommendedName>
</protein>
<dbReference type="Proteomes" id="UP000000491">
    <property type="component" value="Chromosome"/>
</dbReference>
<dbReference type="PATRIC" id="fig|579138.3.peg.835"/>
<gene>
    <name evidence="8" type="ordered locus">Zymop_0795</name>
</gene>
<proteinExistence type="inferred from homology"/>